<sequence>MILGCPALSMSTQWTTVNQLIDVSSGTWNKKVICRIVDHEQAARIFKIPPASSRVQDMLVWRHDATGEYSVKSGYRALITTDRQPIGHNSTTTYIYK</sequence>
<keyword evidence="1" id="KW-0808">Transferase</keyword>
<evidence type="ECO:0000313" key="1">
    <source>
        <dbReference type="EMBL" id="KAA3482893.1"/>
    </source>
</evidence>
<organism evidence="1 2">
    <name type="scientific">Gossypium australe</name>
    <dbReference type="NCBI Taxonomy" id="47621"/>
    <lineage>
        <taxon>Eukaryota</taxon>
        <taxon>Viridiplantae</taxon>
        <taxon>Streptophyta</taxon>
        <taxon>Embryophyta</taxon>
        <taxon>Tracheophyta</taxon>
        <taxon>Spermatophyta</taxon>
        <taxon>Magnoliopsida</taxon>
        <taxon>eudicotyledons</taxon>
        <taxon>Gunneridae</taxon>
        <taxon>Pentapetalae</taxon>
        <taxon>rosids</taxon>
        <taxon>malvids</taxon>
        <taxon>Malvales</taxon>
        <taxon>Malvaceae</taxon>
        <taxon>Malvoideae</taxon>
        <taxon>Gossypium</taxon>
    </lineage>
</organism>
<dbReference type="OrthoDB" id="410104at2759"/>
<dbReference type="AlphaFoldDB" id="A0A5B6WNE1"/>
<keyword evidence="2" id="KW-1185">Reference proteome</keyword>
<dbReference type="EMBL" id="SMMG02000002">
    <property type="protein sequence ID" value="KAA3482893.1"/>
    <property type="molecule type" value="Genomic_DNA"/>
</dbReference>
<keyword evidence="1" id="KW-0548">Nucleotidyltransferase</keyword>
<dbReference type="GO" id="GO:0003964">
    <property type="term" value="F:RNA-directed DNA polymerase activity"/>
    <property type="evidence" value="ECO:0007669"/>
    <property type="project" value="UniProtKB-KW"/>
</dbReference>
<gene>
    <name evidence="1" type="ORF">EPI10_005104</name>
</gene>
<dbReference type="Proteomes" id="UP000325315">
    <property type="component" value="Unassembled WGS sequence"/>
</dbReference>
<comment type="caution">
    <text evidence="1">The sequence shown here is derived from an EMBL/GenBank/DDBJ whole genome shotgun (WGS) entry which is preliminary data.</text>
</comment>
<name>A0A5B6WNE1_9ROSI</name>
<reference evidence="2" key="1">
    <citation type="journal article" date="2019" name="Plant Biotechnol. J.">
        <title>Genome sequencing of the Australian wild diploid species Gossypium australe highlights disease resistance and delayed gland morphogenesis.</title>
        <authorList>
            <person name="Cai Y."/>
            <person name="Cai X."/>
            <person name="Wang Q."/>
            <person name="Wang P."/>
            <person name="Zhang Y."/>
            <person name="Cai C."/>
            <person name="Xu Y."/>
            <person name="Wang K."/>
            <person name="Zhou Z."/>
            <person name="Wang C."/>
            <person name="Geng S."/>
            <person name="Li B."/>
            <person name="Dong Q."/>
            <person name="Hou Y."/>
            <person name="Wang H."/>
            <person name="Ai P."/>
            <person name="Liu Z."/>
            <person name="Yi F."/>
            <person name="Sun M."/>
            <person name="An G."/>
            <person name="Cheng J."/>
            <person name="Zhang Y."/>
            <person name="Shi Q."/>
            <person name="Xie Y."/>
            <person name="Shi X."/>
            <person name="Chang Y."/>
            <person name="Huang F."/>
            <person name="Chen Y."/>
            <person name="Hong S."/>
            <person name="Mi L."/>
            <person name="Sun Q."/>
            <person name="Zhang L."/>
            <person name="Zhou B."/>
            <person name="Peng R."/>
            <person name="Zhang X."/>
            <person name="Liu F."/>
        </authorList>
    </citation>
    <scope>NUCLEOTIDE SEQUENCE [LARGE SCALE GENOMIC DNA]</scope>
    <source>
        <strain evidence="2">cv. PA1801</strain>
    </source>
</reference>
<protein>
    <submittedName>
        <fullName evidence="1">Reverse transcriptase</fullName>
    </submittedName>
</protein>
<proteinExistence type="predicted"/>
<accession>A0A5B6WNE1</accession>
<evidence type="ECO:0000313" key="2">
    <source>
        <dbReference type="Proteomes" id="UP000325315"/>
    </source>
</evidence>
<keyword evidence="1" id="KW-0695">RNA-directed DNA polymerase</keyword>